<dbReference type="InterPro" id="IPR036291">
    <property type="entry name" value="NAD(P)-bd_dom_sf"/>
</dbReference>
<proteinExistence type="predicted"/>
<organism evidence="2 3">
    <name type="scientific">Streptomyces durocortorensis</name>
    <dbReference type="NCBI Taxonomy" id="2811104"/>
    <lineage>
        <taxon>Bacteria</taxon>
        <taxon>Bacillati</taxon>
        <taxon>Actinomycetota</taxon>
        <taxon>Actinomycetes</taxon>
        <taxon>Kitasatosporales</taxon>
        <taxon>Streptomycetaceae</taxon>
        <taxon>Streptomyces</taxon>
    </lineage>
</organism>
<evidence type="ECO:0000313" key="2">
    <source>
        <dbReference type="EMBL" id="WNF29174.1"/>
    </source>
</evidence>
<dbReference type="Gene3D" id="3.40.50.720">
    <property type="entry name" value="NAD(P)-binding Rossmann-like Domain"/>
    <property type="match status" value="1"/>
</dbReference>
<dbReference type="Pfam" id="PF01370">
    <property type="entry name" value="Epimerase"/>
    <property type="match status" value="1"/>
</dbReference>
<dbReference type="EMBL" id="CP134500">
    <property type="protein sequence ID" value="WNF29174.1"/>
    <property type="molecule type" value="Genomic_DNA"/>
</dbReference>
<accession>A0ABY9W126</accession>
<dbReference type="PANTHER" id="PTHR43245">
    <property type="entry name" value="BIFUNCTIONAL POLYMYXIN RESISTANCE PROTEIN ARNA"/>
    <property type="match status" value="1"/>
</dbReference>
<dbReference type="SUPFAM" id="SSF51735">
    <property type="entry name" value="NAD(P)-binding Rossmann-fold domains"/>
    <property type="match status" value="1"/>
</dbReference>
<dbReference type="InterPro" id="IPR001509">
    <property type="entry name" value="Epimerase_deHydtase"/>
</dbReference>
<dbReference type="InterPro" id="IPR050177">
    <property type="entry name" value="Lipid_A_modif_metabolic_enz"/>
</dbReference>
<evidence type="ECO:0000259" key="1">
    <source>
        <dbReference type="Pfam" id="PF01370"/>
    </source>
</evidence>
<sequence>MKLLLLGGTGFGGRAVAEAARDRGWDVTVLHRGEHPAPPGVRVLTGDRTQSDGLTALTTGEWDAVVDTWSSAPTVVRDAARLLADRAARYAFVSSRSVYAWPAPAGLDEFGPLAEGDPDAGATDFPADKRGAELAVLREFGEERTLIVRPGLILGPHETPGRLTWWLDRVARGGPVLAPGPRDTPLQYVDARDLATWLLDALTAGLHGPYNLVGPRDHSTMGDLLDACVRATGSTAELRWATPEAIEAAGVGGWSDLPIWAPPGSDLHAAIHAGDVTRALATGLRCRPLQDTVHDTWTWRRALPEDTAPPLADGLSPEREKEVLAGLG</sequence>
<reference evidence="2 3" key="1">
    <citation type="submission" date="2023-09" db="EMBL/GenBank/DDBJ databases">
        <title>Genome completion map analysis of the actinomycetes C11-1.</title>
        <authorList>
            <person name="Qin P."/>
            <person name="Guan P."/>
        </authorList>
    </citation>
    <scope>NUCLEOTIDE SEQUENCE [LARGE SCALE GENOMIC DNA]</scope>
    <source>
        <strain evidence="2 3">C11-1</strain>
    </source>
</reference>
<name>A0ABY9W126_9ACTN</name>
<feature type="domain" description="NAD-dependent epimerase/dehydratase" evidence="1">
    <location>
        <begin position="4"/>
        <end position="207"/>
    </location>
</feature>
<gene>
    <name evidence="2" type="ORF">RI138_21395</name>
</gene>
<protein>
    <submittedName>
        <fullName evidence="2">NAD-dependent epimerase/dehydratase family protein</fullName>
    </submittedName>
</protein>
<evidence type="ECO:0000313" key="3">
    <source>
        <dbReference type="Proteomes" id="UP001303236"/>
    </source>
</evidence>
<keyword evidence="3" id="KW-1185">Reference proteome</keyword>
<dbReference type="Proteomes" id="UP001303236">
    <property type="component" value="Chromosome"/>
</dbReference>
<dbReference type="PANTHER" id="PTHR43245:SF13">
    <property type="entry name" value="UDP-D-APIOSE_UDP-D-XYLOSE SYNTHASE 2"/>
    <property type="match status" value="1"/>
</dbReference>